<dbReference type="InterPro" id="IPR049326">
    <property type="entry name" value="Rhodopsin_dom_fungi"/>
</dbReference>
<feature type="transmembrane region" description="Helical" evidence="7">
    <location>
        <begin position="235"/>
        <end position="257"/>
    </location>
</feature>
<keyword evidence="4 7" id="KW-0472">Membrane</keyword>
<feature type="transmembrane region" description="Helical" evidence="7">
    <location>
        <begin position="269"/>
        <end position="292"/>
    </location>
</feature>
<feature type="region of interest" description="Disordered" evidence="6">
    <location>
        <begin position="401"/>
        <end position="421"/>
    </location>
</feature>
<evidence type="ECO:0000313" key="10">
    <source>
        <dbReference type="Proteomes" id="UP000700596"/>
    </source>
</evidence>
<dbReference type="PANTHER" id="PTHR33048">
    <property type="entry name" value="PTH11-LIKE INTEGRAL MEMBRANE PROTEIN (AFU_ORTHOLOGUE AFUA_5G11245)"/>
    <property type="match status" value="1"/>
</dbReference>
<organism evidence="9 10">
    <name type="scientific">Dendryphion nanum</name>
    <dbReference type="NCBI Taxonomy" id="256645"/>
    <lineage>
        <taxon>Eukaryota</taxon>
        <taxon>Fungi</taxon>
        <taxon>Dikarya</taxon>
        <taxon>Ascomycota</taxon>
        <taxon>Pezizomycotina</taxon>
        <taxon>Dothideomycetes</taxon>
        <taxon>Pleosporomycetidae</taxon>
        <taxon>Pleosporales</taxon>
        <taxon>Torulaceae</taxon>
        <taxon>Dendryphion</taxon>
    </lineage>
</organism>
<evidence type="ECO:0000256" key="2">
    <source>
        <dbReference type="ARBA" id="ARBA00022692"/>
    </source>
</evidence>
<dbReference type="PANTHER" id="PTHR33048:SF129">
    <property type="entry name" value="INTEGRAL MEMBRANE PROTEIN-RELATED"/>
    <property type="match status" value="1"/>
</dbReference>
<protein>
    <recommendedName>
        <fullName evidence="8">Rhodopsin domain-containing protein</fullName>
    </recommendedName>
</protein>
<dbReference type="OrthoDB" id="5278984at2759"/>
<keyword evidence="10" id="KW-1185">Reference proteome</keyword>
<feature type="domain" description="Rhodopsin" evidence="8">
    <location>
        <begin position="57"/>
        <end position="295"/>
    </location>
</feature>
<comment type="subcellular location">
    <subcellularLocation>
        <location evidence="1">Membrane</location>
        <topology evidence="1">Multi-pass membrane protein</topology>
    </subcellularLocation>
</comment>
<feature type="compositionally biased region" description="Low complexity" evidence="6">
    <location>
        <begin position="342"/>
        <end position="356"/>
    </location>
</feature>
<evidence type="ECO:0000256" key="6">
    <source>
        <dbReference type="SAM" id="MobiDB-lite"/>
    </source>
</evidence>
<feature type="region of interest" description="Disordered" evidence="6">
    <location>
        <begin position="316"/>
        <end position="369"/>
    </location>
</feature>
<name>A0A9P9EK59_9PLEO</name>
<comment type="similarity">
    <text evidence="5">Belongs to the SAT4 family.</text>
</comment>
<accession>A0A9P9EK59</accession>
<dbReference type="Proteomes" id="UP000700596">
    <property type="component" value="Unassembled WGS sequence"/>
</dbReference>
<evidence type="ECO:0000256" key="7">
    <source>
        <dbReference type="SAM" id="Phobius"/>
    </source>
</evidence>
<evidence type="ECO:0000313" key="9">
    <source>
        <dbReference type="EMBL" id="KAH7138311.1"/>
    </source>
</evidence>
<proteinExistence type="inferred from homology"/>
<gene>
    <name evidence="9" type="ORF">B0J11DRAFT_587523</name>
</gene>
<comment type="caution">
    <text evidence="9">The sequence shown here is derived from an EMBL/GenBank/DDBJ whole genome shotgun (WGS) entry which is preliminary data.</text>
</comment>
<dbReference type="AlphaFoldDB" id="A0A9P9EK59"/>
<keyword evidence="3 7" id="KW-1133">Transmembrane helix</keyword>
<evidence type="ECO:0000256" key="1">
    <source>
        <dbReference type="ARBA" id="ARBA00004141"/>
    </source>
</evidence>
<feature type="transmembrane region" description="Helical" evidence="7">
    <location>
        <begin position="149"/>
        <end position="171"/>
    </location>
</feature>
<evidence type="ECO:0000256" key="4">
    <source>
        <dbReference type="ARBA" id="ARBA00023136"/>
    </source>
</evidence>
<sequence length="421" mass="47201">MSGIPSEHSLTSNPNSVLLRAAKDRKTPVSDYLFALSSAYLIATLIVQIIAVAVFFARVYTRIFPWRFRIDDYLISISFVLMSVFFSLHYRASVWALGFKHPPFRTTTEIQNHLMLGTISIPFWGWSTGLIKIAIACMLIRFQQSRRWIIFLYCMIVLNVLLICVTGIASFTHCLPYQAQWDIRRRYPNKKCWSRGALLMSNYLSSVCNASTDIIFSLMPLTFLGKVRRPLKERVVIGGLMGLGILASAFSLSRAIATNNKVKDPTSRLVLIGLLSCLEIQLSLIAACVPTLRSSSRRFFTKIGLLQPSRSSSYRRYREESSISGGPKGVRRKPRDLHHIESTVTGGTGTTATASSKSQTCNMDDSDPTREPVAGCIDHNIELKAYTSQSNLNQEWRQNIPSKTDQEPELTGSLVVSRADK</sequence>
<reference evidence="9" key="1">
    <citation type="journal article" date="2021" name="Nat. Commun.">
        <title>Genetic determinants of endophytism in the Arabidopsis root mycobiome.</title>
        <authorList>
            <person name="Mesny F."/>
            <person name="Miyauchi S."/>
            <person name="Thiergart T."/>
            <person name="Pickel B."/>
            <person name="Atanasova L."/>
            <person name="Karlsson M."/>
            <person name="Huettel B."/>
            <person name="Barry K.W."/>
            <person name="Haridas S."/>
            <person name="Chen C."/>
            <person name="Bauer D."/>
            <person name="Andreopoulos W."/>
            <person name="Pangilinan J."/>
            <person name="LaButti K."/>
            <person name="Riley R."/>
            <person name="Lipzen A."/>
            <person name="Clum A."/>
            <person name="Drula E."/>
            <person name="Henrissat B."/>
            <person name="Kohler A."/>
            <person name="Grigoriev I.V."/>
            <person name="Martin F.M."/>
            <person name="Hacquard S."/>
        </authorList>
    </citation>
    <scope>NUCLEOTIDE SEQUENCE</scope>
    <source>
        <strain evidence="9">MPI-CAGE-CH-0243</strain>
    </source>
</reference>
<evidence type="ECO:0000256" key="3">
    <source>
        <dbReference type="ARBA" id="ARBA00022989"/>
    </source>
</evidence>
<dbReference type="Pfam" id="PF20684">
    <property type="entry name" value="Fung_rhodopsin"/>
    <property type="match status" value="1"/>
</dbReference>
<dbReference type="InterPro" id="IPR052337">
    <property type="entry name" value="SAT4-like"/>
</dbReference>
<dbReference type="GO" id="GO:0016020">
    <property type="term" value="C:membrane"/>
    <property type="evidence" value="ECO:0007669"/>
    <property type="project" value="UniProtKB-SubCell"/>
</dbReference>
<feature type="transmembrane region" description="Helical" evidence="7">
    <location>
        <begin position="39"/>
        <end position="61"/>
    </location>
</feature>
<evidence type="ECO:0000259" key="8">
    <source>
        <dbReference type="Pfam" id="PF20684"/>
    </source>
</evidence>
<dbReference type="EMBL" id="JAGMWT010000001">
    <property type="protein sequence ID" value="KAH7138311.1"/>
    <property type="molecule type" value="Genomic_DNA"/>
</dbReference>
<keyword evidence="2 7" id="KW-0812">Transmembrane</keyword>
<feature type="transmembrane region" description="Helical" evidence="7">
    <location>
        <begin position="123"/>
        <end position="142"/>
    </location>
</feature>
<evidence type="ECO:0000256" key="5">
    <source>
        <dbReference type="ARBA" id="ARBA00038359"/>
    </source>
</evidence>
<feature type="transmembrane region" description="Helical" evidence="7">
    <location>
        <begin position="73"/>
        <end position="92"/>
    </location>
</feature>